<dbReference type="EMBL" id="JAUIZM010000009">
    <property type="protein sequence ID" value="KAK1365602.1"/>
    <property type="molecule type" value="Genomic_DNA"/>
</dbReference>
<dbReference type="InterPro" id="IPR049808">
    <property type="entry name" value="CONSTANS-like_Bbox1"/>
</dbReference>
<feature type="domain" description="B box-type" evidence="5">
    <location>
        <begin position="54"/>
        <end position="95"/>
    </location>
</feature>
<dbReference type="Proteomes" id="UP001237642">
    <property type="component" value="Unassembled WGS sequence"/>
</dbReference>
<dbReference type="PANTHER" id="PTHR31717:SF45">
    <property type="entry name" value="ZINC FINGER PROTEIN CONSTANS-LIKE 14-RELATED"/>
    <property type="match status" value="1"/>
</dbReference>
<feature type="domain" description="B box-type" evidence="5">
    <location>
        <begin position="11"/>
        <end position="58"/>
    </location>
</feature>
<comment type="caution">
    <text evidence="6">The sequence shown here is derived from an EMBL/GenBank/DDBJ whole genome shotgun (WGS) entry which is preliminary data.</text>
</comment>
<sequence length="222" mass="25064">MGGDDEAREGGGRRSCDHCNSEAAILYCRADSAKLCLMCDQHVHSANPLSLKHIRSQICDNCHSQPVSSFCVSDNLHLCQDCDSDAHSNHNRLPVEGFTACPSPSHLALRFGLDDFTKILQQQHHSINQDDDDEDGDVDDQFMVPNTTTTMFPQVFTKGLPQSSAATNTSGCGKHKHVFLKQLIRLFHTQQQHKHFQIQKEDDARRRKRRFLTDVNDDEGEY</sequence>
<evidence type="ECO:0000259" key="5">
    <source>
        <dbReference type="PROSITE" id="PS50119"/>
    </source>
</evidence>
<keyword evidence="1" id="KW-0479">Metal-binding</keyword>
<accession>A0AAD8HDP1</accession>
<dbReference type="AlphaFoldDB" id="A0AAD8HDP1"/>
<reference evidence="6" key="2">
    <citation type="submission" date="2023-05" db="EMBL/GenBank/DDBJ databases">
        <authorList>
            <person name="Schelkunov M.I."/>
        </authorList>
    </citation>
    <scope>NUCLEOTIDE SEQUENCE</scope>
    <source>
        <strain evidence="6">Hsosn_3</strain>
        <tissue evidence="6">Leaf</tissue>
    </source>
</reference>
<dbReference type="SUPFAM" id="SSF57845">
    <property type="entry name" value="B-box zinc-binding domain"/>
    <property type="match status" value="1"/>
</dbReference>
<dbReference type="GO" id="GO:0008270">
    <property type="term" value="F:zinc ion binding"/>
    <property type="evidence" value="ECO:0007669"/>
    <property type="project" value="UniProtKB-KW"/>
</dbReference>
<dbReference type="CDD" id="cd19821">
    <property type="entry name" value="Bbox1_BBX-like"/>
    <property type="match status" value="1"/>
</dbReference>
<evidence type="ECO:0000313" key="6">
    <source>
        <dbReference type="EMBL" id="KAK1365602.1"/>
    </source>
</evidence>
<dbReference type="Pfam" id="PF00643">
    <property type="entry name" value="zf-B_box"/>
    <property type="match status" value="2"/>
</dbReference>
<protein>
    <submittedName>
        <fullName evidence="6">Zinc finger, B-box</fullName>
    </submittedName>
</protein>
<proteinExistence type="predicted"/>
<reference evidence="6" key="1">
    <citation type="submission" date="2023-02" db="EMBL/GenBank/DDBJ databases">
        <title>Genome of toxic invasive species Heracleum sosnowskyi carries increased number of genes despite the absence of recent whole-genome duplications.</title>
        <authorList>
            <person name="Schelkunov M."/>
            <person name="Shtratnikova V."/>
            <person name="Makarenko M."/>
            <person name="Klepikova A."/>
            <person name="Omelchenko D."/>
            <person name="Novikova G."/>
            <person name="Obukhova E."/>
            <person name="Bogdanov V."/>
            <person name="Penin A."/>
            <person name="Logacheva M."/>
        </authorList>
    </citation>
    <scope>NUCLEOTIDE SEQUENCE</scope>
    <source>
        <strain evidence="6">Hsosn_3</strain>
        <tissue evidence="6">Leaf</tissue>
    </source>
</reference>
<evidence type="ECO:0000256" key="3">
    <source>
        <dbReference type="ARBA" id="ARBA00022833"/>
    </source>
</evidence>
<dbReference type="SMART" id="SM00336">
    <property type="entry name" value="BBOX"/>
    <property type="match status" value="2"/>
</dbReference>
<evidence type="ECO:0000313" key="7">
    <source>
        <dbReference type="Proteomes" id="UP001237642"/>
    </source>
</evidence>
<dbReference type="PANTHER" id="PTHR31717">
    <property type="entry name" value="ZINC FINGER PROTEIN CONSTANS-LIKE 10"/>
    <property type="match status" value="1"/>
</dbReference>
<gene>
    <name evidence="6" type="ORF">POM88_041163</name>
</gene>
<evidence type="ECO:0000256" key="1">
    <source>
        <dbReference type="ARBA" id="ARBA00022723"/>
    </source>
</evidence>
<organism evidence="6 7">
    <name type="scientific">Heracleum sosnowskyi</name>
    <dbReference type="NCBI Taxonomy" id="360622"/>
    <lineage>
        <taxon>Eukaryota</taxon>
        <taxon>Viridiplantae</taxon>
        <taxon>Streptophyta</taxon>
        <taxon>Embryophyta</taxon>
        <taxon>Tracheophyta</taxon>
        <taxon>Spermatophyta</taxon>
        <taxon>Magnoliopsida</taxon>
        <taxon>eudicotyledons</taxon>
        <taxon>Gunneridae</taxon>
        <taxon>Pentapetalae</taxon>
        <taxon>asterids</taxon>
        <taxon>campanulids</taxon>
        <taxon>Apiales</taxon>
        <taxon>Apiaceae</taxon>
        <taxon>Apioideae</taxon>
        <taxon>apioid superclade</taxon>
        <taxon>Tordylieae</taxon>
        <taxon>Tordyliinae</taxon>
        <taxon>Heracleum</taxon>
    </lineage>
</organism>
<dbReference type="InterPro" id="IPR000315">
    <property type="entry name" value="Znf_B-box"/>
</dbReference>
<dbReference type="PROSITE" id="PS50119">
    <property type="entry name" value="ZF_BBOX"/>
    <property type="match status" value="2"/>
</dbReference>
<keyword evidence="3" id="KW-0862">Zinc</keyword>
<keyword evidence="7" id="KW-1185">Reference proteome</keyword>
<evidence type="ECO:0000256" key="4">
    <source>
        <dbReference type="PROSITE-ProRule" id="PRU00024"/>
    </source>
</evidence>
<keyword evidence="2 4" id="KW-0863">Zinc-finger</keyword>
<evidence type="ECO:0000256" key="2">
    <source>
        <dbReference type="ARBA" id="ARBA00022771"/>
    </source>
</evidence>
<name>A0AAD8HDP1_9APIA</name>